<evidence type="ECO:0000313" key="5">
    <source>
        <dbReference type="Proteomes" id="UP000578352"/>
    </source>
</evidence>
<keyword evidence="2" id="KW-0560">Oxidoreductase</keyword>
<dbReference type="CDD" id="cd02138">
    <property type="entry name" value="TdsD-like"/>
    <property type="match status" value="1"/>
</dbReference>
<dbReference type="InterPro" id="IPR000415">
    <property type="entry name" value="Nitroreductase-like"/>
</dbReference>
<dbReference type="PANTHER" id="PTHR43673:SF10">
    <property type="entry name" value="NADH DEHYDROGENASE_NAD(P)H NITROREDUCTASE XCC3605-RELATED"/>
    <property type="match status" value="1"/>
</dbReference>
<dbReference type="RefSeq" id="WP_179604435.1">
    <property type="nucleotide sequence ID" value="NZ_BAABEH010000001.1"/>
</dbReference>
<evidence type="ECO:0000256" key="1">
    <source>
        <dbReference type="ARBA" id="ARBA00007118"/>
    </source>
</evidence>
<reference evidence="4 5" key="1">
    <citation type="submission" date="2020-07" db="EMBL/GenBank/DDBJ databases">
        <title>Sequencing the genomes of 1000 actinobacteria strains.</title>
        <authorList>
            <person name="Klenk H.-P."/>
        </authorList>
    </citation>
    <scope>NUCLEOTIDE SEQUENCE [LARGE SCALE GENOMIC DNA]</scope>
    <source>
        <strain evidence="4 5">DSM 15165</strain>
    </source>
</reference>
<protein>
    <submittedName>
        <fullName evidence="4">Nitroreductase</fullName>
    </submittedName>
</protein>
<sequence>MSLTDTVTRTADTSFPLLPALAERWSPRAFDAEAVIDQDKLTAALEAARWSPSANNSQPWRFIVARRGSAAFDTIVANLMGFNQAWAGAAGALVVALAEVADAEGNERRWATYDVGQAVAHFSVQAHHDGLHTHQMGGFDAAGLRAAFDIDERFVPVSVTAVGMLGDAEALPEPLRERELAPRTRNALDEVLLVNA</sequence>
<dbReference type="AlphaFoldDB" id="A0A853CR41"/>
<gene>
    <name evidence="4" type="ORF">HNR13_000670</name>
</gene>
<name>A0A853CR41_9MICO</name>
<comment type="similarity">
    <text evidence="1">Belongs to the nitroreductase family.</text>
</comment>
<dbReference type="Pfam" id="PF00881">
    <property type="entry name" value="Nitroreductase"/>
    <property type="match status" value="1"/>
</dbReference>
<dbReference type="EMBL" id="JACCFL010000001">
    <property type="protein sequence ID" value="NYJ22383.1"/>
    <property type="molecule type" value="Genomic_DNA"/>
</dbReference>
<feature type="domain" description="Nitroreductase" evidence="3">
    <location>
        <begin position="22"/>
        <end position="163"/>
    </location>
</feature>
<dbReference type="InterPro" id="IPR029479">
    <property type="entry name" value="Nitroreductase"/>
</dbReference>
<dbReference type="SUPFAM" id="SSF55469">
    <property type="entry name" value="FMN-dependent nitroreductase-like"/>
    <property type="match status" value="1"/>
</dbReference>
<dbReference type="Proteomes" id="UP000578352">
    <property type="component" value="Unassembled WGS sequence"/>
</dbReference>
<comment type="caution">
    <text evidence="4">The sequence shown here is derived from an EMBL/GenBank/DDBJ whole genome shotgun (WGS) entry which is preliminary data.</text>
</comment>
<accession>A0A853CR41</accession>
<dbReference type="GO" id="GO:0016491">
    <property type="term" value="F:oxidoreductase activity"/>
    <property type="evidence" value="ECO:0007669"/>
    <property type="project" value="UniProtKB-KW"/>
</dbReference>
<organism evidence="4 5">
    <name type="scientific">Leifsonia shinshuensis</name>
    <dbReference type="NCBI Taxonomy" id="150026"/>
    <lineage>
        <taxon>Bacteria</taxon>
        <taxon>Bacillati</taxon>
        <taxon>Actinomycetota</taxon>
        <taxon>Actinomycetes</taxon>
        <taxon>Micrococcales</taxon>
        <taxon>Microbacteriaceae</taxon>
        <taxon>Leifsonia</taxon>
    </lineage>
</organism>
<evidence type="ECO:0000259" key="3">
    <source>
        <dbReference type="Pfam" id="PF00881"/>
    </source>
</evidence>
<evidence type="ECO:0000313" key="4">
    <source>
        <dbReference type="EMBL" id="NYJ22383.1"/>
    </source>
</evidence>
<dbReference type="PANTHER" id="PTHR43673">
    <property type="entry name" value="NAD(P)H NITROREDUCTASE YDGI-RELATED"/>
    <property type="match status" value="1"/>
</dbReference>
<proteinExistence type="inferred from homology"/>
<evidence type="ECO:0000256" key="2">
    <source>
        <dbReference type="ARBA" id="ARBA00023002"/>
    </source>
</evidence>
<dbReference type="Gene3D" id="3.40.109.10">
    <property type="entry name" value="NADH Oxidase"/>
    <property type="match status" value="1"/>
</dbReference>